<dbReference type="PROSITE" id="PS50977">
    <property type="entry name" value="HTH_TETR_2"/>
    <property type="match status" value="1"/>
</dbReference>
<keyword evidence="8" id="KW-1185">Reference proteome</keyword>
<evidence type="ECO:0000256" key="3">
    <source>
        <dbReference type="ARBA" id="ARBA00023125"/>
    </source>
</evidence>
<dbReference type="AlphaFoldDB" id="G2GIL2"/>
<evidence type="ECO:0000256" key="5">
    <source>
        <dbReference type="PROSITE-ProRule" id="PRU00335"/>
    </source>
</evidence>
<dbReference type="InterPro" id="IPR039538">
    <property type="entry name" value="BetI_C"/>
</dbReference>
<evidence type="ECO:0000256" key="1">
    <source>
        <dbReference type="ARBA" id="ARBA00022491"/>
    </source>
</evidence>
<keyword evidence="4" id="KW-0804">Transcription</keyword>
<dbReference type="Gene3D" id="1.10.10.60">
    <property type="entry name" value="Homeodomain-like"/>
    <property type="match status" value="1"/>
</dbReference>
<evidence type="ECO:0000256" key="4">
    <source>
        <dbReference type="ARBA" id="ARBA00023163"/>
    </source>
</evidence>
<dbReference type="PATRIC" id="fig|700597.3.peg.5259"/>
<keyword evidence="3 5" id="KW-0238">DNA-binding</keyword>
<dbReference type="FunFam" id="1.10.10.60:FF:000141">
    <property type="entry name" value="TetR family transcriptional regulator"/>
    <property type="match status" value="1"/>
</dbReference>
<comment type="caution">
    <text evidence="7">The sequence shown here is derived from an EMBL/GenBank/DDBJ whole genome shotgun (WGS) entry which is preliminary data.</text>
</comment>
<dbReference type="GO" id="GO:0045892">
    <property type="term" value="P:negative regulation of DNA-templated transcription"/>
    <property type="evidence" value="ECO:0007669"/>
    <property type="project" value="UniProtKB-ARBA"/>
</dbReference>
<feature type="DNA-binding region" description="H-T-H motif" evidence="5">
    <location>
        <begin position="32"/>
        <end position="51"/>
    </location>
</feature>
<proteinExistence type="predicted"/>
<name>G2GIL2_9ACTN</name>
<dbReference type="SUPFAM" id="SSF46689">
    <property type="entry name" value="Homeodomain-like"/>
    <property type="match status" value="1"/>
</dbReference>
<sequence>MTVDADRAVARKAQIFEAAAAVFARLGYHHARMDDVVRAAGVSKGGLYWYFRSKEELATGLVHQMLAHEAEAMRAVMTAGAPAADRLRMVVRAFARELAQNPDRAPLALELLALGRTIPEIRTCFDAHHEQFVEHLAVLLAQLGGPDSPAPGPRARTAALAVAAMIDGMVLRWTLARSPFDLEDALWAAVQVLLRGLRETGPR</sequence>
<dbReference type="SUPFAM" id="SSF48498">
    <property type="entry name" value="Tetracyclin repressor-like, C-terminal domain"/>
    <property type="match status" value="1"/>
</dbReference>
<dbReference type="Gene3D" id="1.10.357.10">
    <property type="entry name" value="Tetracycline Repressor, domain 2"/>
    <property type="match status" value="1"/>
</dbReference>
<organism evidence="7 8">
    <name type="scientific">Streptomyces zinciresistens K42</name>
    <dbReference type="NCBI Taxonomy" id="700597"/>
    <lineage>
        <taxon>Bacteria</taxon>
        <taxon>Bacillati</taxon>
        <taxon>Actinomycetota</taxon>
        <taxon>Actinomycetes</taxon>
        <taxon>Kitasatosporales</taxon>
        <taxon>Streptomycetaceae</taxon>
        <taxon>Streptomyces</taxon>
    </lineage>
</organism>
<gene>
    <name evidence="7" type="ORF">SZN_26761</name>
</gene>
<reference evidence="7 8" key="1">
    <citation type="submission" date="2011-08" db="EMBL/GenBank/DDBJ databases">
        <authorList>
            <person name="Lin Y."/>
            <person name="Hao X."/>
            <person name="Johnstone L."/>
            <person name="Miller S.J."/>
            <person name="Wei G."/>
            <person name="Rensing C."/>
        </authorList>
    </citation>
    <scope>NUCLEOTIDE SEQUENCE [LARGE SCALE GENOMIC DNA]</scope>
    <source>
        <strain evidence="7 8">K42</strain>
    </source>
</reference>
<dbReference type="GO" id="GO:0003700">
    <property type="term" value="F:DNA-binding transcription factor activity"/>
    <property type="evidence" value="ECO:0007669"/>
    <property type="project" value="TreeGrafter"/>
</dbReference>
<evidence type="ECO:0000256" key="2">
    <source>
        <dbReference type="ARBA" id="ARBA00023015"/>
    </source>
</evidence>
<dbReference type="InterPro" id="IPR050109">
    <property type="entry name" value="HTH-type_TetR-like_transc_reg"/>
</dbReference>
<dbReference type="PRINTS" id="PR00455">
    <property type="entry name" value="HTHTETR"/>
</dbReference>
<dbReference type="Pfam" id="PF13977">
    <property type="entry name" value="TetR_C_6"/>
    <property type="match status" value="1"/>
</dbReference>
<dbReference type="Proteomes" id="UP000004217">
    <property type="component" value="Unassembled WGS sequence"/>
</dbReference>
<protein>
    <submittedName>
        <fullName evidence="7">Transcriptional regulator</fullName>
    </submittedName>
</protein>
<dbReference type="RefSeq" id="WP_007500725.1">
    <property type="nucleotide sequence ID" value="NZ_AGBF01000131.1"/>
</dbReference>
<dbReference type="InterPro" id="IPR036271">
    <property type="entry name" value="Tet_transcr_reg_TetR-rel_C_sf"/>
</dbReference>
<dbReference type="EMBL" id="AGBF01000131">
    <property type="protein sequence ID" value="EGX56647.1"/>
    <property type="molecule type" value="Genomic_DNA"/>
</dbReference>
<dbReference type="PANTHER" id="PTHR30055:SF234">
    <property type="entry name" value="HTH-TYPE TRANSCRIPTIONAL REGULATOR BETI"/>
    <property type="match status" value="1"/>
</dbReference>
<evidence type="ECO:0000313" key="8">
    <source>
        <dbReference type="Proteomes" id="UP000004217"/>
    </source>
</evidence>
<dbReference type="GO" id="GO:0000976">
    <property type="term" value="F:transcription cis-regulatory region binding"/>
    <property type="evidence" value="ECO:0007669"/>
    <property type="project" value="TreeGrafter"/>
</dbReference>
<keyword evidence="1" id="KW-0678">Repressor</keyword>
<dbReference type="OrthoDB" id="4899232at2"/>
<dbReference type="InterPro" id="IPR009057">
    <property type="entry name" value="Homeodomain-like_sf"/>
</dbReference>
<dbReference type="PANTHER" id="PTHR30055">
    <property type="entry name" value="HTH-TYPE TRANSCRIPTIONAL REGULATOR RUTR"/>
    <property type="match status" value="1"/>
</dbReference>
<feature type="domain" description="HTH tetR-type" evidence="6">
    <location>
        <begin position="9"/>
        <end position="69"/>
    </location>
</feature>
<evidence type="ECO:0000313" key="7">
    <source>
        <dbReference type="EMBL" id="EGX56647.1"/>
    </source>
</evidence>
<dbReference type="Pfam" id="PF00440">
    <property type="entry name" value="TetR_N"/>
    <property type="match status" value="1"/>
</dbReference>
<dbReference type="InterPro" id="IPR001647">
    <property type="entry name" value="HTH_TetR"/>
</dbReference>
<keyword evidence="2" id="KW-0805">Transcription regulation</keyword>
<evidence type="ECO:0000259" key="6">
    <source>
        <dbReference type="PROSITE" id="PS50977"/>
    </source>
</evidence>
<accession>G2GIL2</accession>